<accession>A0ABY9WT27</accession>
<reference evidence="3 4" key="1">
    <citation type="submission" date="2019-08" db="EMBL/GenBank/DDBJ databases">
        <title>Archangium and Cystobacter genomes.</title>
        <authorList>
            <person name="Chen I.-C.K."/>
            <person name="Wielgoss S."/>
        </authorList>
    </citation>
    <scope>NUCLEOTIDE SEQUENCE [LARGE SCALE GENOMIC DNA]</scope>
    <source>
        <strain evidence="3 4">Cbm 6</strain>
    </source>
</reference>
<dbReference type="Proteomes" id="UP001611383">
    <property type="component" value="Chromosome"/>
</dbReference>
<protein>
    <submittedName>
        <fullName evidence="3">Glycosyltransferase family 9 protein</fullName>
    </submittedName>
</protein>
<sequence>MVWHKRLELWAKLALALVASALLWRPGRRKKVGTPLPSPRRVLLVRIDNRVGEALLTTPLLSTLKASPRPPEVHVLVHSKVARVIAGHPEADRIIPFDRRLLWLGPLAPGIRALRREHYDVVVDCANWSTPSVTSALISRLVGPRSIVIGPRMWPVHYLHSLSVPARSDTNREVLQRVHLLSPLLERPPRELMSFRSPQVSEAFRAWLEAESASPRAVINPGGRLGWRRIPPEAFASAARALIASGRTPIVTWGPGEEELARTVVAAAPGAQLAPPTNIDELAALMRSAGLTVCNNTGPMHLSVSVGAPTLGLFLRMDMDRWGHPYPPHRMVDLTPVVDSGGDLQARIFEEVRSFADGLSVRASSAP</sequence>
<dbReference type="PANTHER" id="PTHR30160">
    <property type="entry name" value="TETRAACYLDISACCHARIDE 4'-KINASE-RELATED"/>
    <property type="match status" value="1"/>
</dbReference>
<name>A0ABY9WT27_9BACT</name>
<dbReference type="Pfam" id="PF01075">
    <property type="entry name" value="Glyco_transf_9"/>
    <property type="match status" value="1"/>
</dbReference>
<evidence type="ECO:0000256" key="1">
    <source>
        <dbReference type="ARBA" id="ARBA00022676"/>
    </source>
</evidence>
<dbReference type="InterPro" id="IPR051199">
    <property type="entry name" value="LPS_LOS_Heptosyltrfase"/>
</dbReference>
<dbReference type="Gene3D" id="3.40.50.2000">
    <property type="entry name" value="Glycogen Phosphorylase B"/>
    <property type="match status" value="2"/>
</dbReference>
<evidence type="ECO:0000313" key="3">
    <source>
        <dbReference type="EMBL" id="WNG46363.1"/>
    </source>
</evidence>
<evidence type="ECO:0000256" key="2">
    <source>
        <dbReference type="ARBA" id="ARBA00022679"/>
    </source>
</evidence>
<dbReference type="RefSeq" id="WP_395822673.1">
    <property type="nucleotide sequence ID" value="NZ_CP043494.1"/>
</dbReference>
<dbReference type="InterPro" id="IPR002201">
    <property type="entry name" value="Glyco_trans_9"/>
</dbReference>
<keyword evidence="4" id="KW-1185">Reference proteome</keyword>
<keyword evidence="2" id="KW-0808">Transferase</keyword>
<dbReference type="PANTHER" id="PTHR30160:SF1">
    <property type="entry name" value="LIPOPOLYSACCHARIDE 1,2-N-ACETYLGLUCOSAMINETRANSFERASE-RELATED"/>
    <property type="match status" value="1"/>
</dbReference>
<dbReference type="CDD" id="cd03789">
    <property type="entry name" value="GT9_LPS_heptosyltransferase"/>
    <property type="match status" value="1"/>
</dbReference>
<evidence type="ECO:0000313" key="4">
    <source>
        <dbReference type="Proteomes" id="UP001611383"/>
    </source>
</evidence>
<keyword evidence="1" id="KW-0328">Glycosyltransferase</keyword>
<proteinExistence type="predicted"/>
<dbReference type="SUPFAM" id="SSF53756">
    <property type="entry name" value="UDP-Glycosyltransferase/glycogen phosphorylase"/>
    <property type="match status" value="1"/>
</dbReference>
<organism evidence="3 4">
    <name type="scientific">Archangium minus</name>
    <dbReference type="NCBI Taxonomy" id="83450"/>
    <lineage>
        <taxon>Bacteria</taxon>
        <taxon>Pseudomonadati</taxon>
        <taxon>Myxococcota</taxon>
        <taxon>Myxococcia</taxon>
        <taxon>Myxococcales</taxon>
        <taxon>Cystobacterineae</taxon>
        <taxon>Archangiaceae</taxon>
        <taxon>Archangium</taxon>
    </lineage>
</organism>
<dbReference type="EMBL" id="CP043494">
    <property type="protein sequence ID" value="WNG46363.1"/>
    <property type="molecule type" value="Genomic_DNA"/>
</dbReference>
<gene>
    <name evidence="3" type="ORF">F0U60_21250</name>
</gene>